<gene>
    <name evidence="2" type="ORF">A7U60_g3353</name>
</gene>
<name>A0A9Q5N9Y9_SANBA</name>
<organism evidence="2 3">
    <name type="scientific">Sanghuangporus baumii</name>
    <name type="common">Phellinus baumii</name>
    <dbReference type="NCBI Taxonomy" id="108892"/>
    <lineage>
        <taxon>Eukaryota</taxon>
        <taxon>Fungi</taxon>
        <taxon>Dikarya</taxon>
        <taxon>Basidiomycota</taxon>
        <taxon>Agaricomycotina</taxon>
        <taxon>Agaricomycetes</taxon>
        <taxon>Hymenochaetales</taxon>
        <taxon>Hymenochaetaceae</taxon>
        <taxon>Sanghuangporus</taxon>
    </lineage>
</organism>
<feature type="region of interest" description="Disordered" evidence="1">
    <location>
        <begin position="27"/>
        <end position="233"/>
    </location>
</feature>
<proteinExistence type="predicted"/>
<evidence type="ECO:0000313" key="2">
    <source>
        <dbReference type="EMBL" id="OCB89463.1"/>
    </source>
</evidence>
<evidence type="ECO:0000313" key="3">
    <source>
        <dbReference type="Proteomes" id="UP000757232"/>
    </source>
</evidence>
<sequence length="311" mass="34455">MAAVATTISASALDISDNEDIAPEAIALSDSKRHVKRLNEIQQTAEDDAKRRRKERNRRRDENLKKRAQETRGDDKNRNERRLQIEKTNENEVEEDRNLEARMQRAMQEADAEQEQGDEKESWGNFEDKQDIEVGVGTDSDSDSSVHPSEGNGPSSDESMCGIEEEGMGGGPSDAGPSDDPELDYLPDHLFSEALSKKAATQPKKNSSLDEQSLQTKSNQKRKPAKKRKTKDIVLGSKTIRTISSKSSSVSLATYGTLPPGKIKRFYESHLNLRSNHASSKRGSSWDRKAANIGVLRSSSTSPAAHFVRSS</sequence>
<feature type="compositionally biased region" description="Basic residues" evidence="1">
    <location>
        <begin position="219"/>
        <end position="230"/>
    </location>
</feature>
<reference evidence="2" key="1">
    <citation type="submission" date="2016-06" db="EMBL/GenBank/DDBJ databases">
        <title>Draft Genome sequence of the fungus Inonotus baumii.</title>
        <authorList>
            <person name="Zhu H."/>
            <person name="Lin W."/>
        </authorList>
    </citation>
    <scope>NUCLEOTIDE SEQUENCE</scope>
    <source>
        <strain evidence="2">821</strain>
    </source>
</reference>
<keyword evidence="3" id="KW-1185">Reference proteome</keyword>
<accession>A0A9Q5N9Y9</accession>
<feature type="compositionally biased region" description="Basic and acidic residues" evidence="1">
    <location>
        <begin position="58"/>
        <end position="103"/>
    </location>
</feature>
<protein>
    <submittedName>
        <fullName evidence="2">Uncharacterized protein</fullName>
    </submittedName>
</protein>
<comment type="caution">
    <text evidence="2">The sequence shown here is derived from an EMBL/GenBank/DDBJ whole genome shotgun (WGS) entry which is preliminary data.</text>
</comment>
<feature type="compositionally biased region" description="Basic and acidic residues" evidence="1">
    <location>
        <begin position="117"/>
        <end position="132"/>
    </location>
</feature>
<dbReference type="EMBL" id="LNZH02000155">
    <property type="protein sequence ID" value="OCB89463.1"/>
    <property type="molecule type" value="Genomic_DNA"/>
</dbReference>
<feature type="compositionally biased region" description="Polar residues" evidence="1">
    <location>
        <begin position="203"/>
        <end position="216"/>
    </location>
</feature>
<dbReference type="AlphaFoldDB" id="A0A9Q5N9Y9"/>
<dbReference type="OrthoDB" id="3253399at2759"/>
<dbReference type="Proteomes" id="UP000757232">
    <property type="component" value="Unassembled WGS sequence"/>
</dbReference>
<evidence type="ECO:0000256" key="1">
    <source>
        <dbReference type="SAM" id="MobiDB-lite"/>
    </source>
</evidence>